<feature type="region of interest" description="Disordered" evidence="1">
    <location>
        <begin position="1"/>
        <end position="25"/>
    </location>
</feature>
<protein>
    <submittedName>
        <fullName evidence="2">Uncharacterized protein</fullName>
    </submittedName>
</protein>
<evidence type="ECO:0000256" key="1">
    <source>
        <dbReference type="SAM" id="MobiDB-lite"/>
    </source>
</evidence>
<proteinExistence type="predicted"/>
<name>A0ABR2F4J7_9ROSI</name>
<keyword evidence="3" id="KW-1185">Reference proteome</keyword>
<dbReference type="Proteomes" id="UP001472677">
    <property type="component" value="Unassembled WGS sequence"/>
</dbReference>
<organism evidence="2 3">
    <name type="scientific">Hibiscus sabdariffa</name>
    <name type="common">roselle</name>
    <dbReference type="NCBI Taxonomy" id="183260"/>
    <lineage>
        <taxon>Eukaryota</taxon>
        <taxon>Viridiplantae</taxon>
        <taxon>Streptophyta</taxon>
        <taxon>Embryophyta</taxon>
        <taxon>Tracheophyta</taxon>
        <taxon>Spermatophyta</taxon>
        <taxon>Magnoliopsida</taxon>
        <taxon>eudicotyledons</taxon>
        <taxon>Gunneridae</taxon>
        <taxon>Pentapetalae</taxon>
        <taxon>rosids</taxon>
        <taxon>malvids</taxon>
        <taxon>Malvales</taxon>
        <taxon>Malvaceae</taxon>
        <taxon>Malvoideae</taxon>
        <taxon>Hibiscus</taxon>
    </lineage>
</organism>
<comment type="caution">
    <text evidence="2">The sequence shown here is derived from an EMBL/GenBank/DDBJ whole genome shotgun (WGS) entry which is preliminary data.</text>
</comment>
<accession>A0ABR2F4J7</accession>
<sequence length="110" mass="12156">MSKPVEEIQKTDNNPLPQTPQQTDSGRCLESQFAVVYLNDLTVVGAVASGAEEQQLGRNGTNGVENGAREIMVQVRLLSGQLDPLYMFLELPVVDEGVSPFWYQLSFKLL</sequence>
<reference evidence="2 3" key="1">
    <citation type="journal article" date="2024" name="G3 (Bethesda)">
        <title>Genome assembly of Hibiscus sabdariffa L. provides insights into metabolisms of medicinal natural products.</title>
        <authorList>
            <person name="Kim T."/>
        </authorList>
    </citation>
    <scope>NUCLEOTIDE SEQUENCE [LARGE SCALE GENOMIC DNA]</scope>
    <source>
        <strain evidence="2">TK-2024</strain>
        <tissue evidence="2">Old leaves</tissue>
    </source>
</reference>
<evidence type="ECO:0000313" key="3">
    <source>
        <dbReference type="Proteomes" id="UP001472677"/>
    </source>
</evidence>
<gene>
    <name evidence="2" type="ORF">V6N12_027989</name>
</gene>
<feature type="compositionally biased region" description="Polar residues" evidence="1">
    <location>
        <begin position="11"/>
        <end position="25"/>
    </location>
</feature>
<feature type="compositionally biased region" description="Basic and acidic residues" evidence="1">
    <location>
        <begin position="1"/>
        <end position="10"/>
    </location>
</feature>
<evidence type="ECO:0000313" key="2">
    <source>
        <dbReference type="EMBL" id="KAK8571921.1"/>
    </source>
</evidence>
<dbReference type="EMBL" id="JBBPBM010000008">
    <property type="protein sequence ID" value="KAK8571921.1"/>
    <property type="molecule type" value="Genomic_DNA"/>
</dbReference>